<dbReference type="Pfam" id="PF20008">
    <property type="entry name" value="DUF6429"/>
    <property type="match status" value="1"/>
</dbReference>
<gene>
    <name evidence="2" type="ORF">ABNN70_07855</name>
</gene>
<evidence type="ECO:0000313" key="2">
    <source>
        <dbReference type="EMBL" id="XCJ15651.1"/>
    </source>
</evidence>
<feature type="domain" description="DUF6429" evidence="1">
    <location>
        <begin position="5"/>
        <end position="78"/>
    </location>
</feature>
<organism evidence="2">
    <name type="scientific">Sporolactobacillus sp. Y61</name>
    <dbReference type="NCBI Taxonomy" id="3160863"/>
    <lineage>
        <taxon>Bacteria</taxon>
        <taxon>Bacillati</taxon>
        <taxon>Bacillota</taxon>
        <taxon>Bacilli</taxon>
        <taxon>Bacillales</taxon>
        <taxon>Sporolactobacillaceae</taxon>
        <taxon>Sporolactobacillus</taxon>
    </lineage>
</organism>
<name>A0AAU8IB23_9BACL</name>
<dbReference type="AlphaFoldDB" id="A0AAU8IB23"/>
<sequence>MNHSEQLIRSLTMILLYLTSWEESDFERRDLRAWKGYDFDVLNELEDKGLISVSHKAKSVYLSEKGIAVAKKLLKDYGLSR</sequence>
<reference evidence="2" key="1">
    <citation type="submission" date="2024-06" db="EMBL/GenBank/DDBJ databases">
        <authorList>
            <person name="Fan A."/>
            <person name="Zhang F.Y."/>
            <person name="Zhang L."/>
        </authorList>
    </citation>
    <scope>NUCLEOTIDE SEQUENCE</scope>
    <source>
        <strain evidence="2">Y61</strain>
    </source>
</reference>
<proteinExistence type="predicted"/>
<evidence type="ECO:0000259" key="1">
    <source>
        <dbReference type="Pfam" id="PF20008"/>
    </source>
</evidence>
<accession>A0AAU8IB23</accession>
<protein>
    <submittedName>
        <fullName evidence="2">DUF6429 family protein</fullName>
    </submittedName>
</protein>
<dbReference type="InterPro" id="IPR045489">
    <property type="entry name" value="DUF6429"/>
</dbReference>
<dbReference type="EMBL" id="CP159510">
    <property type="protein sequence ID" value="XCJ15651.1"/>
    <property type="molecule type" value="Genomic_DNA"/>
</dbReference>
<dbReference type="RefSeq" id="WP_353947465.1">
    <property type="nucleotide sequence ID" value="NZ_CP159510.1"/>
</dbReference>